<dbReference type="Proteomes" id="UP000735874">
    <property type="component" value="Unassembled WGS sequence"/>
</dbReference>
<name>A0A8T1D085_9STRA</name>
<evidence type="ECO:0000313" key="2">
    <source>
        <dbReference type="EMBL" id="KAG2930959.1"/>
    </source>
</evidence>
<dbReference type="EMBL" id="RCMK01000403">
    <property type="protein sequence ID" value="KAG2930959.1"/>
    <property type="molecule type" value="Genomic_DNA"/>
</dbReference>
<gene>
    <name evidence="1" type="ORF">PC113_g8942</name>
    <name evidence="2" type="ORF">PC117_g13605</name>
</gene>
<proteinExistence type="predicted"/>
<accession>A0A8T1D085</accession>
<sequence>MALRHKIIRYFKYFCDGVPPPRSQFEASDIGGEAAHERGLRFARKEANFGQYWWDGHQLCDLPTICDRRIWSRSKASLRYPRQAQSRSPMRSCLADDLLGIIPCNKIQSSSPQKP</sequence>
<protein>
    <submittedName>
        <fullName evidence="2">Uncharacterized protein</fullName>
    </submittedName>
</protein>
<evidence type="ECO:0000313" key="1">
    <source>
        <dbReference type="EMBL" id="KAG2859440.1"/>
    </source>
</evidence>
<dbReference type="EMBL" id="RCMG01000216">
    <property type="protein sequence ID" value="KAG2859440.1"/>
    <property type="molecule type" value="Genomic_DNA"/>
</dbReference>
<comment type="caution">
    <text evidence="2">The sequence shown here is derived from an EMBL/GenBank/DDBJ whole genome shotgun (WGS) entry which is preliminary data.</text>
</comment>
<evidence type="ECO:0000313" key="3">
    <source>
        <dbReference type="Proteomes" id="UP000736787"/>
    </source>
</evidence>
<organism evidence="2 3">
    <name type="scientific">Phytophthora cactorum</name>
    <dbReference type="NCBI Taxonomy" id="29920"/>
    <lineage>
        <taxon>Eukaryota</taxon>
        <taxon>Sar</taxon>
        <taxon>Stramenopiles</taxon>
        <taxon>Oomycota</taxon>
        <taxon>Peronosporomycetes</taxon>
        <taxon>Peronosporales</taxon>
        <taxon>Peronosporaceae</taxon>
        <taxon>Phytophthora</taxon>
    </lineage>
</organism>
<dbReference type="Proteomes" id="UP000736787">
    <property type="component" value="Unassembled WGS sequence"/>
</dbReference>
<dbReference type="AlphaFoldDB" id="A0A8T1D085"/>
<reference evidence="2" key="1">
    <citation type="submission" date="2018-10" db="EMBL/GenBank/DDBJ databases">
        <title>Effector identification in a new, highly contiguous assembly of the strawberry crown rot pathogen Phytophthora cactorum.</title>
        <authorList>
            <person name="Armitage A.D."/>
            <person name="Nellist C.F."/>
            <person name="Bates H."/>
            <person name="Vickerstaff R.J."/>
            <person name="Harrison R.J."/>
        </authorList>
    </citation>
    <scope>NUCLEOTIDE SEQUENCE</scope>
    <source>
        <strain evidence="1">15-7</strain>
        <strain evidence="2">4040</strain>
    </source>
</reference>